<comment type="caution">
    <text evidence="1">The sequence shown here is derived from an EMBL/GenBank/DDBJ whole genome shotgun (WGS) entry which is preliminary data.</text>
</comment>
<accession>A0A1J9Q6A4</accession>
<organism evidence="1 2">
    <name type="scientific">Emergomyces pasteurianus Ep9510</name>
    <dbReference type="NCBI Taxonomy" id="1447872"/>
    <lineage>
        <taxon>Eukaryota</taxon>
        <taxon>Fungi</taxon>
        <taxon>Dikarya</taxon>
        <taxon>Ascomycota</taxon>
        <taxon>Pezizomycotina</taxon>
        <taxon>Eurotiomycetes</taxon>
        <taxon>Eurotiomycetidae</taxon>
        <taxon>Onygenales</taxon>
        <taxon>Ajellomycetaceae</taxon>
        <taxon>Emergomyces</taxon>
    </lineage>
</organism>
<dbReference type="STRING" id="1447872.A0A1J9Q6A4"/>
<name>A0A1J9Q6A4_9EURO</name>
<evidence type="ECO:0000313" key="2">
    <source>
        <dbReference type="Proteomes" id="UP000182235"/>
    </source>
</evidence>
<dbReference type="Proteomes" id="UP000182235">
    <property type="component" value="Unassembled WGS sequence"/>
</dbReference>
<dbReference type="EMBL" id="LGRN01000717">
    <property type="protein sequence ID" value="OJD10685.1"/>
    <property type="molecule type" value="Genomic_DNA"/>
</dbReference>
<reference evidence="1 2" key="1">
    <citation type="submission" date="2015-07" db="EMBL/GenBank/DDBJ databases">
        <title>Emmonsia species relationships and genome sequence.</title>
        <authorList>
            <consortium name="The Broad Institute Genomics Platform"/>
            <person name="Cuomo C.A."/>
            <person name="Munoz J.F."/>
            <person name="Imamovic A."/>
            <person name="Priest M.E."/>
            <person name="Young S."/>
            <person name="Clay O.K."/>
            <person name="McEwen J.G."/>
        </authorList>
    </citation>
    <scope>NUCLEOTIDE SEQUENCE [LARGE SCALE GENOMIC DNA]</scope>
    <source>
        <strain evidence="1 2">UAMH 9510</strain>
    </source>
</reference>
<dbReference type="OrthoDB" id="4178238at2759"/>
<protein>
    <submittedName>
        <fullName evidence="1">Uncharacterized protein</fullName>
    </submittedName>
</protein>
<keyword evidence="2" id="KW-1185">Reference proteome</keyword>
<dbReference type="VEuPathDB" id="FungiDB:AJ78_08377"/>
<proteinExistence type="predicted"/>
<sequence>MSRCCAGLEFCVERLSNQTQIESIKALATITMELMQKYDKDDGVIGVDDLNRWSVDSASFEFLSAIFSTMFIKILKQHLLVLKQRSFLSVLVDLARLALISACTFYSCKS</sequence>
<dbReference type="AlphaFoldDB" id="A0A1J9Q6A4"/>
<evidence type="ECO:0000313" key="1">
    <source>
        <dbReference type="EMBL" id="OJD10685.1"/>
    </source>
</evidence>
<gene>
    <name evidence="1" type="ORF">AJ78_08377</name>
</gene>